<proteinExistence type="predicted"/>
<protein>
    <submittedName>
        <fullName evidence="1">Uncharacterized protein</fullName>
    </submittedName>
</protein>
<comment type="caution">
    <text evidence="1">The sequence shown here is derived from an EMBL/GenBank/DDBJ whole genome shotgun (WGS) entry which is preliminary data.</text>
</comment>
<dbReference type="RefSeq" id="WP_238676742.1">
    <property type="nucleotide sequence ID" value="NZ_JAKKFD010000002.1"/>
</dbReference>
<gene>
    <name evidence="1" type="ORF">NIE79_001437</name>
</gene>
<organism evidence="1 2">
    <name type="scientific">Micromonospora trifolii</name>
    <dbReference type="NCBI Taxonomy" id="2911208"/>
    <lineage>
        <taxon>Bacteria</taxon>
        <taxon>Bacillati</taxon>
        <taxon>Actinomycetota</taxon>
        <taxon>Actinomycetes</taxon>
        <taxon>Micromonosporales</taxon>
        <taxon>Micromonosporaceae</taxon>
        <taxon>Micromonospora</taxon>
    </lineage>
</organism>
<reference evidence="1 2" key="1">
    <citation type="submission" date="2022-01" db="EMBL/GenBank/DDBJ databases">
        <authorList>
            <person name="Riesco R."/>
            <person name="Trujillo M.E."/>
        </authorList>
    </citation>
    <scope>NUCLEOTIDE SEQUENCE [LARGE SCALE GENOMIC DNA]</scope>
    <source>
        <strain evidence="1 2">NIE79</strain>
    </source>
</reference>
<sequence length="200" mass="21146">MQDWIALVVSALSLAVSAGGIIFAARSAKASDRSATASEQSAAAAIKSAEMAERAADTSARSAAASEASLLVNFKVSLERHMDGEVWFEINCVGPSVHVHGIQASLFVLQTSDRYFPSANVEGKPIPGGEVFPVYLHDGERASMRWENPTLRRDDAGACGVGYVSYSITADGPVKTRSVDVESSPGLLSRLKEKYITGPA</sequence>
<evidence type="ECO:0000313" key="1">
    <source>
        <dbReference type="EMBL" id="MCG5441315.1"/>
    </source>
</evidence>
<keyword evidence="2" id="KW-1185">Reference proteome</keyword>
<name>A0ABS9MUH3_9ACTN</name>
<accession>A0ABS9MUH3</accession>
<evidence type="ECO:0000313" key="2">
    <source>
        <dbReference type="Proteomes" id="UP001201629"/>
    </source>
</evidence>
<dbReference type="EMBL" id="JAKKFD010000002">
    <property type="protein sequence ID" value="MCG5441315.1"/>
    <property type="molecule type" value="Genomic_DNA"/>
</dbReference>
<dbReference type="Proteomes" id="UP001201629">
    <property type="component" value="Unassembled WGS sequence"/>
</dbReference>